<dbReference type="CDD" id="cd03495">
    <property type="entry name" value="SQR_TypeC_SdhD_like"/>
    <property type="match status" value="1"/>
</dbReference>
<evidence type="ECO:0000256" key="15">
    <source>
        <dbReference type="ARBA" id="ARBA00023136"/>
    </source>
</evidence>
<evidence type="ECO:0000256" key="9">
    <source>
        <dbReference type="ARBA" id="ARBA00022617"/>
    </source>
</evidence>
<evidence type="ECO:0000256" key="6">
    <source>
        <dbReference type="ARBA" id="ARBA00019425"/>
    </source>
</evidence>
<dbReference type="EMBL" id="JAXLPB010000005">
    <property type="protein sequence ID" value="MDY8110575.1"/>
    <property type="molecule type" value="Genomic_DNA"/>
</dbReference>
<proteinExistence type="predicted"/>
<feature type="transmembrane region" description="Helical" evidence="16">
    <location>
        <begin position="29"/>
        <end position="48"/>
    </location>
</feature>
<dbReference type="NCBIfam" id="TIGR02968">
    <property type="entry name" value="succ_dehyd_anc"/>
    <property type="match status" value="1"/>
</dbReference>
<dbReference type="Gene3D" id="1.20.1300.10">
    <property type="entry name" value="Fumarate reductase/succinate dehydrogenase, transmembrane subunit"/>
    <property type="match status" value="1"/>
</dbReference>
<dbReference type="InterPro" id="IPR034804">
    <property type="entry name" value="SQR/QFR_C/D"/>
</dbReference>
<accession>A0ABU5I627</accession>
<keyword evidence="18" id="KW-1185">Reference proteome</keyword>
<comment type="function">
    <text evidence="2">Membrane-anchoring subunit of succinate dehydrogenase (SDH).</text>
</comment>
<evidence type="ECO:0000256" key="1">
    <source>
        <dbReference type="ARBA" id="ARBA00001971"/>
    </source>
</evidence>
<keyword evidence="9" id="KW-0349">Heme</keyword>
<dbReference type="InterPro" id="IPR014312">
    <property type="entry name" value="Succ_DH_anchor"/>
</dbReference>
<comment type="subunit">
    <text evidence="5">Part of an enzyme complex containing four subunits: a flavoprotein, an iron-sulfur protein, plus two membrane-anchoring proteins, SdhC and SdhD.</text>
</comment>
<comment type="cofactor">
    <cofactor evidence="1">
        <name>heme</name>
        <dbReference type="ChEBI" id="CHEBI:30413"/>
    </cofactor>
</comment>
<evidence type="ECO:0000256" key="4">
    <source>
        <dbReference type="ARBA" id="ARBA00005163"/>
    </source>
</evidence>
<feature type="transmembrane region" description="Helical" evidence="16">
    <location>
        <begin position="98"/>
        <end position="120"/>
    </location>
</feature>
<evidence type="ECO:0000256" key="8">
    <source>
        <dbReference type="ARBA" id="ARBA00022532"/>
    </source>
</evidence>
<evidence type="ECO:0000256" key="11">
    <source>
        <dbReference type="ARBA" id="ARBA00022723"/>
    </source>
</evidence>
<comment type="pathway">
    <text evidence="4">Carbohydrate metabolism; tricarboxylic acid cycle.</text>
</comment>
<keyword evidence="7" id="KW-0813">Transport</keyword>
<keyword evidence="15 16" id="KW-0472">Membrane</keyword>
<evidence type="ECO:0000256" key="13">
    <source>
        <dbReference type="ARBA" id="ARBA00022989"/>
    </source>
</evidence>
<protein>
    <recommendedName>
        <fullName evidence="6">Succinate dehydrogenase hydrophobic membrane anchor subunit</fullName>
    </recommendedName>
</protein>
<comment type="subcellular location">
    <subcellularLocation>
        <location evidence="3">Membrane</location>
        <topology evidence="3">Multi-pass membrane protein</topology>
    </subcellularLocation>
</comment>
<keyword evidence="10 16" id="KW-0812">Transmembrane</keyword>
<reference evidence="17 18" key="1">
    <citation type="submission" date="2023-12" db="EMBL/GenBank/DDBJ databases">
        <title>Description of Novel Strain Fulvimarina sp. 2208YS6-2-32 isolated from Uroteuthis (Photololigo) edulis.</title>
        <authorList>
            <person name="Park J.-S."/>
        </authorList>
    </citation>
    <scope>NUCLEOTIDE SEQUENCE [LARGE SCALE GENOMIC DNA]</scope>
    <source>
        <strain evidence="17 18">2208YS6-2-32</strain>
    </source>
</reference>
<organism evidence="17 18">
    <name type="scientific">Fulvimarina uroteuthidis</name>
    <dbReference type="NCBI Taxonomy" id="3098149"/>
    <lineage>
        <taxon>Bacteria</taxon>
        <taxon>Pseudomonadati</taxon>
        <taxon>Pseudomonadota</taxon>
        <taxon>Alphaproteobacteria</taxon>
        <taxon>Hyphomicrobiales</taxon>
        <taxon>Aurantimonadaceae</taxon>
        <taxon>Fulvimarina</taxon>
    </lineage>
</organism>
<evidence type="ECO:0000313" key="18">
    <source>
        <dbReference type="Proteomes" id="UP001294412"/>
    </source>
</evidence>
<keyword evidence="8" id="KW-0816">Tricarboxylic acid cycle</keyword>
<dbReference type="Proteomes" id="UP001294412">
    <property type="component" value="Unassembled WGS sequence"/>
</dbReference>
<feature type="transmembrane region" description="Helical" evidence="16">
    <location>
        <begin position="60"/>
        <end position="78"/>
    </location>
</feature>
<sequence>MKDMRTPLSRVRGMGAGHGGTEHFWQQRLTAIANLVLITIYLFVVVSLATGEYGSVREAFANPIVGVGAALVIISACVHMRLGMQTIIEDYIHGPLKWVLAIGNIFFACLIAGVGLYAIIKMSFGG</sequence>
<evidence type="ECO:0000256" key="2">
    <source>
        <dbReference type="ARBA" id="ARBA00004050"/>
    </source>
</evidence>
<evidence type="ECO:0000256" key="10">
    <source>
        <dbReference type="ARBA" id="ARBA00022692"/>
    </source>
</evidence>
<keyword evidence="11" id="KW-0479">Metal-binding</keyword>
<evidence type="ECO:0000256" key="16">
    <source>
        <dbReference type="SAM" id="Phobius"/>
    </source>
</evidence>
<evidence type="ECO:0000256" key="3">
    <source>
        <dbReference type="ARBA" id="ARBA00004141"/>
    </source>
</evidence>
<comment type="caution">
    <text evidence="17">The sequence shown here is derived from an EMBL/GenBank/DDBJ whole genome shotgun (WGS) entry which is preliminary data.</text>
</comment>
<evidence type="ECO:0000256" key="5">
    <source>
        <dbReference type="ARBA" id="ARBA00011558"/>
    </source>
</evidence>
<evidence type="ECO:0000256" key="7">
    <source>
        <dbReference type="ARBA" id="ARBA00022448"/>
    </source>
</evidence>
<keyword evidence="14" id="KW-0408">Iron</keyword>
<keyword evidence="13 16" id="KW-1133">Transmembrane helix</keyword>
<evidence type="ECO:0000256" key="12">
    <source>
        <dbReference type="ARBA" id="ARBA00022982"/>
    </source>
</evidence>
<name>A0ABU5I627_9HYPH</name>
<dbReference type="RefSeq" id="WP_322188275.1">
    <property type="nucleotide sequence ID" value="NZ_JAXLPB010000005.1"/>
</dbReference>
<gene>
    <name evidence="17" type="primary">sdhD</name>
    <name evidence="17" type="ORF">U0C82_15640</name>
</gene>
<dbReference type="Pfam" id="PF01127">
    <property type="entry name" value="Sdh_cyt"/>
    <property type="match status" value="1"/>
</dbReference>
<dbReference type="InterPro" id="IPR000701">
    <property type="entry name" value="SuccDH_FuR_B_TM-su"/>
</dbReference>
<dbReference type="SUPFAM" id="SSF81343">
    <property type="entry name" value="Fumarate reductase respiratory complex transmembrane subunits"/>
    <property type="match status" value="1"/>
</dbReference>
<keyword evidence="12" id="KW-0249">Electron transport</keyword>
<evidence type="ECO:0000256" key="14">
    <source>
        <dbReference type="ARBA" id="ARBA00023004"/>
    </source>
</evidence>
<evidence type="ECO:0000313" key="17">
    <source>
        <dbReference type="EMBL" id="MDY8110575.1"/>
    </source>
</evidence>